<dbReference type="Gene3D" id="3.10.200.10">
    <property type="entry name" value="Alpha carbonic anhydrase"/>
    <property type="match status" value="1"/>
</dbReference>
<evidence type="ECO:0000256" key="4">
    <source>
        <dbReference type="ARBA" id="ARBA00022833"/>
    </source>
</evidence>
<keyword evidence="5" id="KW-0456">Lyase</keyword>
<accession>A0AAN6SV18</accession>
<dbReference type="SUPFAM" id="SSF51069">
    <property type="entry name" value="Carbonic anhydrase"/>
    <property type="match status" value="1"/>
</dbReference>
<comment type="similarity">
    <text evidence="1">Belongs to the alpha-carbonic anhydrase family.</text>
</comment>
<feature type="chain" id="PRO_5043048047" description="carbonic anhydrase" evidence="7">
    <location>
        <begin position="20"/>
        <end position="329"/>
    </location>
</feature>
<dbReference type="InterPro" id="IPR041891">
    <property type="entry name" value="Alpha_CA_prokaryot-like"/>
</dbReference>
<dbReference type="InterPro" id="IPR023561">
    <property type="entry name" value="Carbonic_anhydrase_a-class"/>
</dbReference>
<evidence type="ECO:0000313" key="10">
    <source>
        <dbReference type="Proteomes" id="UP001303115"/>
    </source>
</evidence>
<evidence type="ECO:0000256" key="6">
    <source>
        <dbReference type="ARBA" id="ARBA00048348"/>
    </source>
</evidence>
<gene>
    <name evidence="9" type="ORF">C8A01DRAFT_43797</name>
</gene>
<evidence type="ECO:0000256" key="7">
    <source>
        <dbReference type="SAM" id="SignalP"/>
    </source>
</evidence>
<feature type="domain" description="Alpha-carbonic anhydrase" evidence="8">
    <location>
        <begin position="39"/>
        <end position="311"/>
    </location>
</feature>
<comment type="caution">
    <text evidence="9">The sequence shown here is derived from an EMBL/GenBank/DDBJ whole genome shotgun (WGS) entry which is preliminary data.</text>
</comment>
<protein>
    <recommendedName>
        <fullName evidence="2">carbonic anhydrase</fullName>
        <ecNumber evidence="2">4.2.1.1</ecNumber>
    </recommendedName>
</protein>
<keyword evidence="7" id="KW-0732">Signal</keyword>
<dbReference type="PANTHER" id="PTHR18952:SF265">
    <property type="entry name" value="CARBONIC ANHYDRASE"/>
    <property type="match status" value="1"/>
</dbReference>
<keyword evidence="3" id="KW-0479">Metal-binding</keyword>
<organism evidence="9 10">
    <name type="scientific">Parachaetomium inaequale</name>
    <dbReference type="NCBI Taxonomy" id="2588326"/>
    <lineage>
        <taxon>Eukaryota</taxon>
        <taxon>Fungi</taxon>
        <taxon>Dikarya</taxon>
        <taxon>Ascomycota</taxon>
        <taxon>Pezizomycotina</taxon>
        <taxon>Sordariomycetes</taxon>
        <taxon>Sordariomycetidae</taxon>
        <taxon>Sordariales</taxon>
        <taxon>Chaetomiaceae</taxon>
        <taxon>Parachaetomium</taxon>
    </lineage>
</organism>
<evidence type="ECO:0000313" key="9">
    <source>
        <dbReference type="EMBL" id="KAK4043310.1"/>
    </source>
</evidence>
<evidence type="ECO:0000256" key="2">
    <source>
        <dbReference type="ARBA" id="ARBA00012925"/>
    </source>
</evidence>
<proteinExistence type="inferred from homology"/>
<evidence type="ECO:0000259" key="8">
    <source>
        <dbReference type="PROSITE" id="PS51144"/>
    </source>
</evidence>
<keyword evidence="10" id="KW-1185">Reference proteome</keyword>
<dbReference type="PANTHER" id="PTHR18952">
    <property type="entry name" value="CARBONIC ANHYDRASE"/>
    <property type="match status" value="1"/>
</dbReference>
<dbReference type="PROSITE" id="PS51144">
    <property type="entry name" value="ALPHA_CA_2"/>
    <property type="match status" value="1"/>
</dbReference>
<evidence type="ECO:0000256" key="3">
    <source>
        <dbReference type="ARBA" id="ARBA00022723"/>
    </source>
</evidence>
<keyword evidence="4" id="KW-0862">Zinc</keyword>
<dbReference type="AlphaFoldDB" id="A0AAN6SV18"/>
<dbReference type="EMBL" id="MU854329">
    <property type="protein sequence ID" value="KAK4043310.1"/>
    <property type="molecule type" value="Genomic_DNA"/>
</dbReference>
<feature type="signal peptide" evidence="7">
    <location>
        <begin position="1"/>
        <end position="19"/>
    </location>
</feature>
<dbReference type="SMART" id="SM01057">
    <property type="entry name" value="Carb_anhydrase"/>
    <property type="match status" value="1"/>
</dbReference>
<sequence>MGLTLRALFLAASATRVIASCAHGTFLRPRAEGGTVEVAKFGYTGSIGPLNWAALESPANGVCATGTRQSPIDMVDGVFTVLQGADIQLTVNDMPGGADFENLGTTVEVITQGGTLTVADKTFELQQFHFHLPSEHLDNGTSQAMEMHMVFQSAAQEIAVIGTYIGIADAAAAAPAARAKRSRISARQEATPPPATGAVKATTLLETIFSVVDKIAVPGTVVKTPPLVMSEVVDVLKANAFQIYSGSLTTPPCSEGVNWHVSTARLGVTPASFVKARDVIGFNSRFPQNAPGEPNLLMISTLGSAAAAVAAMAGGSGAVAVAPAPAPTV</sequence>
<dbReference type="InterPro" id="IPR036398">
    <property type="entry name" value="CA_dom_sf"/>
</dbReference>
<name>A0AAN6SV18_9PEZI</name>
<dbReference type="Proteomes" id="UP001303115">
    <property type="component" value="Unassembled WGS sequence"/>
</dbReference>
<comment type="catalytic activity">
    <reaction evidence="6">
        <text>hydrogencarbonate + H(+) = CO2 + H2O</text>
        <dbReference type="Rhea" id="RHEA:10748"/>
        <dbReference type="ChEBI" id="CHEBI:15377"/>
        <dbReference type="ChEBI" id="CHEBI:15378"/>
        <dbReference type="ChEBI" id="CHEBI:16526"/>
        <dbReference type="ChEBI" id="CHEBI:17544"/>
        <dbReference type="EC" id="4.2.1.1"/>
    </reaction>
</comment>
<dbReference type="EC" id="4.2.1.1" evidence="2"/>
<dbReference type="GO" id="GO:0004089">
    <property type="term" value="F:carbonate dehydratase activity"/>
    <property type="evidence" value="ECO:0007669"/>
    <property type="project" value="UniProtKB-EC"/>
</dbReference>
<dbReference type="InterPro" id="IPR001148">
    <property type="entry name" value="CA_dom"/>
</dbReference>
<dbReference type="GO" id="GO:0008270">
    <property type="term" value="F:zinc ion binding"/>
    <property type="evidence" value="ECO:0007669"/>
    <property type="project" value="InterPro"/>
</dbReference>
<dbReference type="Pfam" id="PF00194">
    <property type="entry name" value="Carb_anhydrase"/>
    <property type="match status" value="2"/>
</dbReference>
<dbReference type="CDD" id="cd03124">
    <property type="entry name" value="alpha_CA_prokaryotic_like"/>
    <property type="match status" value="1"/>
</dbReference>
<evidence type="ECO:0000256" key="1">
    <source>
        <dbReference type="ARBA" id="ARBA00010718"/>
    </source>
</evidence>
<reference evidence="10" key="1">
    <citation type="journal article" date="2023" name="Mol. Phylogenet. Evol.">
        <title>Genome-scale phylogeny and comparative genomics of the fungal order Sordariales.</title>
        <authorList>
            <person name="Hensen N."/>
            <person name="Bonometti L."/>
            <person name="Westerberg I."/>
            <person name="Brannstrom I.O."/>
            <person name="Guillou S."/>
            <person name="Cros-Aarteil S."/>
            <person name="Calhoun S."/>
            <person name="Haridas S."/>
            <person name="Kuo A."/>
            <person name="Mondo S."/>
            <person name="Pangilinan J."/>
            <person name="Riley R."/>
            <person name="LaButti K."/>
            <person name="Andreopoulos B."/>
            <person name="Lipzen A."/>
            <person name="Chen C."/>
            <person name="Yan M."/>
            <person name="Daum C."/>
            <person name="Ng V."/>
            <person name="Clum A."/>
            <person name="Steindorff A."/>
            <person name="Ohm R.A."/>
            <person name="Martin F."/>
            <person name="Silar P."/>
            <person name="Natvig D.O."/>
            <person name="Lalanne C."/>
            <person name="Gautier V."/>
            <person name="Ament-Velasquez S.L."/>
            <person name="Kruys A."/>
            <person name="Hutchinson M.I."/>
            <person name="Powell A.J."/>
            <person name="Barry K."/>
            <person name="Miller A.N."/>
            <person name="Grigoriev I.V."/>
            <person name="Debuchy R."/>
            <person name="Gladieux P."/>
            <person name="Hiltunen Thoren M."/>
            <person name="Johannesson H."/>
        </authorList>
    </citation>
    <scope>NUCLEOTIDE SEQUENCE [LARGE SCALE GENOMIC DNA]</scope>
    <source>
        <strain evidence="10">CBS 284.82</strain>
    </source>
</reference>
<evidence type="ECO:0000256" key="5">
    <source>
        <dbReference type="ARBA" id="ARBA00023239"/>
    </source>
</evidence>